<dbReference type="InterPro" id="IPR002401">
    <property type="entry name" value="Cyt_P450_E_grp-I"/>
</dbReference>
<dbReference type="InterPro" id="IPR001128">
    <property type="entry name" value="Cyt_P450"/>
</dbReference>
<name>A0A0D2FU00_9EURO</name>
<gene>
    <name evidence="7" type="ORF">Z518_06449</name>
</gene>
<comment type="cofactor">
    <cofactor evidence="1 5">
        <name>heme</name>
        <dbReference type="ChEBI" id="CHEBI:30413"/>
    </cofactor>
</comment>
<dbReference type="EMBL" id="KN847478">
    <property type="protein sequence ID" value="KIX05577.1"/>
    <property type="molecule type" value="Genomic_DNA"/>
</dbReference>
<keyword evidence="5 6" id="KW-0349">Heme</keyword>
<keyword evidence="2 5" id="KW-0479">Metal-binding</keyword>
<reference evidence="7 8" key="1">
    <citation type="submission" date="2015-01" db="EMBL/GenBank/DDBJ databases">
        <title>The Genome Sequence of Rhinocladiella mackenzie CBS 650.93.</title>
        <authorList>
            <consortium name="The Broad Institute Genomics Platform"/>
            <person name="Cuomo C."/>
            <person name="de Hoog S."/>
            <person name="Gorbushina A."/>
            <person name="Stielow B."/>
            <person name="Teixiera M."/>
            <person name="Abouelleil A."/>
            <person name="Chapman S.B."/>
            <person name="Priest M."/>
            <person name="Young S.K."/>
            <person name="Wortman J."/>
            <person name="Nusbaum C."/>
            <person name="Birren B."/>
        </authorList>
    </citation>
    <scope>NUCLEOTIDE SEQUENCE [LARGE SCALE GENOMIC DNA]</scope>
    <source>
        <strain evidence="7 8">CBS 650.93</strain>
    </source>
</reference>
<dbReference type="Pfam" id="PF00067">
    <property type="entry name" value="p450"/>
    <property type="match status" value="1"/>
</dbReference>
<dbReference type="InterPro" id="IPR050121">
    <property type="entry name" value="Cytochrome_P450_monoxygenase"/>
</dbReference>
<dbReference type="HOGENOM" id="CLU_001570_14_7_1"/>
<accession>A0A0D2FU00</accession>
<dbReference type="PANTHER" id="PTHR24305:SF190">
    <property type="entry name" value="P450, PUTATIVE (EUROFUNG)-RELATED"/>
    <property type="match status" value="1"/>
</dbReference>
<dbReference type="GeneID" id="25294520"/>
<dbReference type="GO" id="GO:0005506">
    <property type="term" value="F:iron ion binding"/>
    <property type="evidence" value="ECO:0007669"/>
    <property type="project" value="InterPro"/>
</dbReference>
<dbReference type="OrthoDB" id="3934656at2759"/>
<dbReference type="PANTHER" id="PTHR24305">
    <property type="entry name" value="CYTOCHROME P450"/>
    <property type="match status" value="1"/>
</dbReference>
<dbReference type="PRINTS" id="PR00463">
    <property type="entry name" value="EP450I"/>
</dbReference>
<dbReference type="GO" id="GO:0016705">
    <property type="term" value="F:oxidoreductase activity, acting on paired donors, with incorporation or reduction of molecular oxygen"/>
    <property type="evidence" value="ECO:0007669"/>
    <property type="project" value="InterPro"/>
</dbReference>
<dbReference type="InterPro" id="IPR036396">
    <property type="entry name" value="Cyt_P450_sf"/>
</dbReference>
<evidence type="ECO:0000313" key="8">
    <source>
        <dbReference type="Proteomes" id="UP000053617"/>
    </source>
</evidence>
<sequence length="133" mass="14911">MHPATGLPLARVVPKEGVTIQGNFFPGGTIIGVNSWVAHANEDVFGPDANIFRPERWIESKDQASEMERSFLAFGAGSRTCIGKNISLMEMSKVVPELIRRFDFTLADPHAEIQMENVWFVKQKNLNCYVSTR</sequence>
<dbReference type="GO" id="GO:0004497">
    <property type="term" value="F:monooxygenase activity"/>
    <property type="evidence" value="ECO:0007669"/>
    <property type="project" value="UniProtKB-KW"/>
</dbReference>
<dbReference type="RefSeq" id="XP_013272713.1">
    <property type="nucleotide sequence ID" value="XM_013417259.1"/>
</dbReference>
<keyword evidence="8" id="KW-1185">Reference proteome</keyword>
<feature type="binding site" description="axial binding residue" evidence="5">
    <location>
        <position position="81"/>
    </location>
    <ligand>
        <name>heme</name>
        <dbReference type="ChEBI" id="CHEBI:30413"/>
    </ligand>
    <ligandPart>
        <name>Fe</name>
        <dbReference type="ChEBI" id="CHEBI:18248"/>
    </ligandPart>
</feature>
<protein>
    <recommendedName>
        <fullName evidence="9">Pisatin demethylase</fullName>
    </recommendedName>
</protein>
<keyword evidence="3 6" id="KW-0560">Oxidoreductase</keyword>
<dbReference type="SUPFAM" id="SSF48264">
    <property type="entry name" value="Cytochrome P450"/>
    <property type="match status" value="1"/>
</dbReference>
<dbReference type="AlphaFoldDB" id="A0A0D2FU00"/>
<dbReference type="STRING" id="1442369.A0A0D2FU00"/>
<evidence type="ECO:0000256" key="3">
    <source>
        <dbReference type="ARBA" id="ARBA00023002"/>
    </source>
</evidence>
<proteinExistence type="inferred from homology"/>
<keyword evidence="4 5" id="KW-0408">Iron</keyword>
<evidence type="ECO:0000256" key="5">
    <source>
        <dbReference type="PIRSR" id="PIRSR602401-1"/>
    </source>
</evidence>
<dbReference type="GO" id="GO:0020037">
    <property type="term" value="F:heme binding"/>
    <property type="evidence" value="ECO:0007669"/>
    <property type="project" value="InterPro"/>
</dbReference>
<organism evidence="7 8">
    <name type="scientific">Rhinocladiella mackenziei CBS 650.93</name>
    <dbReference type="NCBI Taxonomy" id="1442369"/>
    <lineage>
        <taxon>Eukaryota</taxon>
        <taxon>Fungi</taxon>
        <taxon>Dikarya</taxon>
        <taxon>Ascomycota</taxon>
        <taxon>Pezizomycotina</taxon>
        <taxon>Eurotiomycetes</taxon>
        <taxon>Chaetothyriomycetidae</taxon>
        <taxon>Chaetothyriales</taxon>
        <taxon>Herpotrichiellaceae</taxon>
        <taxon>Rhinocladiella</taxon>
    </lineage>
</organism>
<comment type="similarity">
    <text evidence="6">Belongs to the cytochrome P450 family.</text>
</comment>
<evidence type="ECO:0008006" key="9">
    <source>
        <dbReference type="Google" id="ProtNLM"/>
    </source>
</evidence>
<evidence type="ECO:0000256" key="2">
    <source>
        <dbReference type="ARBA" id="ARBA00022723"/>
    </source>
</evidence>
<dbReference type="Gene3D" id="1.10.630.10">
    <property type="entry name" value="Cytochrome P450"/>
    <property type="match status" value="1"/>
</dbReference>
<dbReference type="PROSITE" id="PS00086">
    <property type="entry name" value="CYTOCHROME_P450"/>
    <property type="match status" value="1"/>
</dbReference>
<dbReference type="Proteomes" id="UP000053617">
    <property type="component" value="Unassembled WGS sequence"/>
</dbReference>
<evidence type="ECO:0000256" key="1">
    <source>
        <dbReference type="ARBA" id="ARBA00001971"/>
    </source>
</evidence>
<keyword evidence="6" id="KW-0503">Monooxygenase</keyword>
<evidence type="ECO:0000313" key="7">
    <source>
        <dbReference type="EMBL" id="KIX05577.1"/>
    </source>
</evidence>
<dbReference type="InterPro" id="IPR017972">
    <property type="entry name" value="Cyt_P450_CS"/>
</dbReference>
<evidence type="ECO:0000256" key="6">
    <source>
        <dbReference type="RuleBase" id="RU000461"/>
    </source>
</evidence>
<evidence type="ECO:0000256" key="4">
    <source>
        <dbReference type="ARBA" id="ARBA00023004"/>
    </source>
</evidence>
<dbReference type="VEuPathDB" id="FungiDB:Z518_06449"/>